<keyword evidence="3 6" id="KW-0812">Transmembrane</keyword>
<dbReference type="OrthoDB" id="2802411at2759"/>
<dbReference type="PANTHER" id="PTHR21659:SF112">
    <property type="entry name" value="PROTEIN SNA2-RELATED"/>
    <property type="match status" value="1"/>
</dbReference>
<evidence type="ECO:0000256" key="6">
    <source>
        <dbReference type="SAM" id="Phobius"/>
    </source>
</evidence>
<dbReference type="Proteomes" id="UP000095085">
    <property type="component" value="Unassembled WGS sequence"/>
</dbReference>
<dbReference type="AlphaFoldDB" id="A0A1E4RG07"/>
<protein>
    <submittedName>
        <fullName evidence="7">Uncharacterized protein</fullName>
    </submittedName>
</protein>
<dbReference type="EMBL" id="KV454543">
    <property type="protein sequence ID" value="ODV66202.1"/>
    <property type="molecule type" value="Genomic_DNA"/>
</dbReference>
<dbReference type="GeneID" id="30996209"/>
<evidence type="ECO:0000256" key="2">
    <source>
        <dbReference type="ARBA" id="ARBA00009530"/>
    </source>
</evidence>
<gene>
    <name evidence="7" type="ORF">HYPBUDRAFT_153664</name>
</gene>
<dbReference type="PANTHER" id="PTHR21659">
    <property type="entry name" value="HYDROPHOBIC PROTEIN RCI2 LOW TEMPERATURE AND SALT RESPONSIVE PROTEIN LTI6 -RELATED"/>
    <property type="match status" value="1"/>
</dbReference>
<proteinExistence type="inferred from homology"/>
<sequence length="76" mass="8359">MHARDWFLVLLAIFIPPIPVAVKRGLSIDLAINIALCILGFLPGLIHACYVISLFPYQEGYTALGDGENHHHYGAT</sequence>
<evidence type="ECO:0000256" key="3">
    <source>
        <dbReference type="ARBA" id="ARBA00022692"/>
    </source>
</evidence>
<evidence type="ECO:0000256" key="1">
    <source>
        <dbReference type="ARBA" id="ARBA00004370"/>
    </source>
</evidence>
<organism evidence="7 8">
    <name type="scientific">Hyphopichia burtonii NRRL Y-1933</name>
    <dbReference type="NCBI Taxonomy" id="984485"/>
    <lineage>
        <taxon>Eukaryota</taxon>
        <taxon>Fungi</taxon>
        <taxon>Dikarya</taxon>
        <taxon>Ascomycota</taxon>
        <taxon>Saccharomycotina</taxon>
        <taxon>Pichiomycetes</taxon>
        <taxon>Debaryomycetaceae</taxon>
        <taxon>Hyphopichia</taxon>
    </lineage>
</organism>
<feature type="transmembrane region" description="Helical" evidence="6">
    <location>
        <begin position="6"/>
        <end position="22"/>
    </location>
</feature>
<dbReference type="GO" id="GO:0000329">
    <property type="term" value="C:fungal-type vacuole membrane"/>
    <property type="evidence" value="ECO:0007669"/>
    <property type="project" value="EnsemblFungi"/>
</dbReference>
<keyword evidence="8" id="KW-1185">Reference proteome</keyword>
<evidence type="ECO:0000256" key="4">
    <source>
        <dbReference type="ARBA" id="ARBA00022989"/>
    </source>
</evidence>
<keyword evidence="5 6" id="KW-0472">Membrane</keyword>
<keyword evidence="4 6" id="KW-1133">Transmembrane helix</keyword>
<comment type="similarity">
    <text evidence="2">Belongs to the UPF0057 (PMP3) family.</text>
</comment>
<feature type="transmembrane region" description="Helical" evidence="6">
    <location>
        <begin position="34"/>
        <end position="55"/>
    </location>
</feature>
<comment type="subcellular location">
    <subcellularLocation>
        <location evidence="1">Membrane</location>
    </subcellularLocation>
</comment>
<dbReference type="Pfam" id="PF01679">
    <property type="entry name" value="Pmp3"/>
    <property type="match status" value="1"/>
</dbReference>
<evidence type="ECO:0000313" key="7">
    <source>
        <dbReference type="EMBL" id="ODV66202.1"/>
    </source>
</evidence>
<evidence type="ECO:0000256" key="5">
    <source>
        <dbReference type="ARBA" id="ARBA00023136"/>
    </source>
</evidence>
<reference evidence="8" key="1">
    <citation type="submission" date="2016-05" db="EMBL/GenBank/DDBJ databases">
        <title>Comparative genomics of biotechnologically important yeasts.</title>
        <authorList>
            <consortium name="DOE Joint Genome Institute"/>
            <person name="Riley R."/>
            <person name="Haridas S."/>
            <person name="Wolfe K.H."/>
            <person name="Lopes M.R."/>
            <person name="Hittinger C.T."/>
            <person name="Goker M."/>
            <person name="Salamov A."/>
            <person name="Wisecaver J."/>
            <person name="Long T.M."/>
            <person name="Aerts A.L."/>
            <person name="Barry K."/>
            <person name="Choi C."/>
            <person name="Clum A."/>
            <person name="Coughlan A.Y."/>
            <person name="Deshpande S."/>
            <person name="Douglass A.P."/>
            <person name="Hanson S.J."/>
            <person name="Klenk H.-P."/>
            <person name="Labutti K."/>
            <person name="Lapidus A."/>
            <person name="Lindquist E."/>
            <person name="Lipzen A."/>
            <person name="Meier-Kolthoff J.P."/>
            <person name="Ohm R.A."/>
            <person name="Otillar R.P."/>
            <person name="Pangilinan J."/>
            <person name="Peng Y."/>
            <person name="Rokas A."/>
            <person name="Rosa C.A."/>
            <person name="Scheuner C."/>
            <person name="Sibirny A.A."/>
            <person name="Slot J.C."/>
            <person name="Stielow J.B."/>
            <person name="Sun H."/>
            <person name="Kurtzman C.P."/>
            <person name="Blackwell M."/>
            <person name="Grigoriev I.V."/>
            <person name="Jeffries T.W."/>
        </authorList>
    </citation>
    <scope>NUCLEOTIDE SEQUENCE [LARGE SCALE GENOMIC DNA]</scope>
    <source>
        <strain evidence="8">NRRL Y-1933</strain>
    </source>
</reference>
<dbReference type="RefSeq" id="XP_020075269.1">
    <property type="nucleotide sequence ID" value="XM_020221660.1"/>
</dbReference>
<name>A0A1E4RG07_9ASCO</name>
<evidence type="ECO:0000313" key="8">
    <source>
        <dbReference type="Proteomes" id="UP000095085"/>
    </source>
</evidence>
<dbReference type="InterPro" id="IPR000612">
    <property type="entry name" value="PMP3"/>
</dbReference>
<accession>A0A1E4RG07</accession>